<dbReference type="Proteomes" id="UP001174934">
    <property type="component" value="Unassembled WGS sequence"/>
</dbReference>
<keyword evidence="2" id="KW-0521">NADP</keyword>
<dbReference type="PANTHER" id="PTHR47706">
    <property type="entry name" value="NMRA-LIKE FAMILY PROTEIN"/>
    <property type="match status" value="1"/>
</dbReference>
<comment type="caution">
    <text evidence="5">The sequence shown here is derived from an EMBL/GenBank/DDBJ whole genome shotgun (WGS) entry which is preliminary data.</text>
</comment>
<evidence type="ECO:0000313" key="6">
    <source>
        <dbReference type="Proteomes" id="UP001174934"/>
    </source>
</evidence>
<dbReference type="EMBL" id="JAULSR010000010">
    <property type="protein sequence ID" value="KAK0610598.1"/>
    <property type="molecule type" value="Genomic_DNA"/>
</dbReference>
<evidence type="ECO:0000256" key="2">
    <source>
        <dbReference type="ARBA" id="ARBA00022857"/>
    </source>
</evidence>
<dbReference type="PANTHER" id="PTHR47706:SF9">
    <property type="entry name" value="NMRA-LIKE DOMAIN-CONTAINING PROTEIN-RELATED"/>
    <property type="match status" value="1"/>
</dbReference>
<dbReference type="AlphaFoldDB" id="A0AA39TWV6"/>
<evidence type="ECO:0000313" key="5">
    <source>
        <dbReference type="EMBL" id="KAK0610598.1"/>
    </source>
</evidence>
<evidence type="ECO:0000256" key="1">
    <source>
        <dbReference type="ARBA" id="ARBA00005725"/>
    </source>
</evidence>
<dbReference type="Gene3D" id="3.40.50.720">
    <property type="entry name" value="NAD(P)-binding Rossmann-like Domain"/>
    <property type="match status" value="1"/>
</dbReference>
<gene>
    <name evidence="5" type="ORF">B0T17DRAFT_621066</name>
</gene>
<protein>
    <recommendedName>
        <fullName evidence="4">NAD(P)-binding domain-containing protein</fullName>
    </recommendedName>
</protein>
<dbReference type="InterPro" id="IPR016040">
    <property type="entry name" value="NAD(P)-bd_dom"/>
</dbReference>
<dbReference type="InterPro" id="IPR036291">
    <property type="entry name" value="NAD(P)-bd_dom_sf"/>
</dbReference>
<sequence length="310" mass="34273">MATITVGLAGITGKFGRLLASHLLKNPIITLRGYARDTSKVLPSIASHPSVTLFQGGAFDTATITPFVTGCDVVVCAYLGDDQLMVEGQKALIDAAEIAGVARYVASDWSLDYRKLEFGQHASKEPCKHVMAYLETKERKVKGVHIMVGGFTDVFFSPFLSIWDGETRTIRYYGDDSKPCEVTSYDNAAEWTAAIVADSEAVGVIKVLGDSKTMKDLAVEFESVYGEKPKLQCLGTAEELYAKMHAMKDASPADYMSYIPLFYLYYWMNGFTMLEPGLDNERFSSVKPVTYRDFMTARRVDDLAKAFNAL</sequence>
<organism evidence="5 6">
    <name type="scientific">Bombardia bombarda</name>
    <dbReference type="NCBI Taxonomy" id="252184"/>
    <lineage>
        <taxon>Eukaryota</taxon>
        <taxon>Fungi</taxon>
        <taxon>Dikarya</taxon>
        <taxon>Ascomycota</taxon>
        <taxon>Pezizomycotina</taxon>
        <taxon>Sordariomycetes</taxon>
        <taxon>Sordariomycetidae</taxon>
        <taxon>Sordariales</taxon>
        <taxon>Lasiosphaeriaceae</taxon>
        <taxon>Bombardia</taxon>
    </lineage>
</organism>
<accession>A0AA39TWV6</accession>
<dbReference type="InterPro" id="IPR051609">
    <property type="entry name" value="NmrA/Isoflavone_reductase-like"/>
</dbReference>
<evidence type="ECO:0000256" key="3">
    <source>
        <dbReference type="ARBA" id="ARBA00023002"/>
    </source>
</evidence>
<keyword evidence="6" id="KW-1185">Reference proteome</keyword>
<dbReference type="SUPFAM" id="SSF51735">
    <property type="entry name" value="NAD(P)-binding Rossmann-fold domains"/>
    <property type="match status" value="1"/>
</dbReference>
<comment type="similarity">
    <text evidence="1">Belongs to the NmrA-type oxidoreductase family. Isoflavone reductase subfamily.</text>
</comment>
<evidence type="ECO:0000259" key="4">
    <source>
        <dbReference type="Pfam" id="PF13460"/>
    </source>
</evidence>
<name>A0AA39TWV6_9PEZI</name>
<dbReference type="Pfam" id="PF13460">
    <property type="entry name" value="NAD_binding_10"/>
    <property type="match status" value="1"/>
</dbReference>
<proteinExistence type="inferred from homology"/>
<feature type="domain" description="NAD(P)-binding" evidence="4">
    <location>
        <begin position="10"/>
        <end position="114"/>
    </location>
</feature>
<reference evidence="5" key="1">
    <citation type="submission" date="2023-06" db="EMBL/GenBank/DDBJ databases">
        <title>Genome-scale phylogeny and comparative genomics of the fungal order Sordariales.</title>
        <authorList>
            <consortium name="Lawrence Berkeley National Laboratory"/>
            <person name="Hensen N."/>
            <person name="Bonometti L."/>
            <person name="Westerberg I."/>
            <person name="Brannstrom I.O."/>
            <person name="Guillou S."/>
            <person name="Cros-Aarteil S."/>
            <person name="Calhoun S."/>
            <person name="Haridas S."/>
            <person name="Kuo A."/>
            <person name="Mondo S."/>
            <person name="Pangilinan J."/>
            <person name="Riley R."/>
            <person name="LaButti K."/>
            <person name="Andreopoulos B."/>
            <person name="Lipzen A."/>
            <person name="Chen C."/>
            <person name="Yanf M."/>
            <person name="Daum C."/>
            <person name="Ng V."/>
            <person name="Clum A."/>
            <person name="Steindorff A."/>
            <person name="Ohm R."/>
            <person name="Martin F."/>
            <person name="Silar P."/>
            <person name="Natvig D."/>
            <person name="Lalanne C."/>
            <person name="Gautier V."/>
            <person name="Ament-velasquez S.L."/>
            <person name="Kruys A."/>
            <person name="Hutchinson M.I."/>
            <person name="Powell A.J."/>
            <person name="Barry K."/>
            <person name="Miller A.N."/>
            <person name="Grigoriev I.V."/>
            <person name="Debuchy R."/>
            <person name="Gladieux P."/>
            <person name="Thoren M.H."/>
            <person name="Johannesson H."/>
        </authorList>
    </citation>
    <scope>NUCLEOTIDE SEQUENCE</scope>
    <source>
        <strain evidence="5">SMH3391-2</strain>
    </source>
</reference>
<dbReference type="GO" id="GO:0016491">
    <property type="term" value="F:oxidoreductase activity"/>
    <property type="evidence" value="ECO:0007669"/>
    <property type="project" value="UniProtKB-KW"/>
</dbReference>
<keyword evidence="3" id="KW-0560">Oxidoreductase</keyword>